<dbReference type="GO" id="GO:0015385">
    <property type="term" value="F:sodium:proton antiporter activity"/>
    <property type="evidence" value="ECO:0007669"/>
    <property type="project" value="TreeGrafter"/>
</dbReference>
<evidence type="ECO:0000256" key="1">
    <source>
        <dbReference type="ARBA" id="ARBA00004141"/>
    </source>
</evidence>
<feature type="domain" description="Sodium/calcium exchanger membrane region" evidence="6">
    <location>
        <begin position="226"/>
        <end position="368"/>
    </location>
</feature>
<feature type="transmembrane region" description="Helical" evidence="5">
    <location>
        <begin position="12"/>
        <end position="32"/>
    </location>
</feature>
<dbReference type="EMBL" id="BMJM01000011">
    <property type="protein sequence ID" value="GGE18793.1"/>
    <property type="molecule type" value="Genomic_DNA"/>
</dbReference>
<dbReference type="GO" id="GO:0015386">
    <property type="term" value="F:potassium:proton antiporter activity"/>
    <property type="evidence" value="ECO:0007669"/>
    <property type="project" value="TreeGrafter"/>
</dbReference>
<evidence type="ECO:0000256" key="4">
    <source>
        <dbReference type="ARBA" id="ARBA00023136"/>
    </source>
</evidence>
<feature type="transmembrane region" description="Helical" evidence="5">
    <location>
        <begin position="350"/>
        <end position="368"/>
    </location>
</feature>
<feature type="transmembrane region" description="Helical" evidence="5">
    <location>
        <begin position="293"/>
        <end position="314"/>
    </location>
</feature>
<dbReference type="PANTHER" id="PTHR37958:SF1">
    <property type="entry name" value="SODIUM-POTASSIUM_PROTON ANTIPORTER CHAA"/>
    <property type="match status" value="1"/>
</dbReference>
<comment type="subcellular location">
    <subcellularLocation>
        <location evidence="1">Membrane</location>
        <topology evidence="1">Multi-pass membrane protein</topology>
    </subcellularLocation>
</comment>
<accession>A0A916ZZD0</accession>
<feature type="domain" description="Sodium/calcium exchanger membrane region" evidence="6">
    <location>
        <begin position="41"/>
        <end position="191"/>
    </location>
</feature>
<dbReference type="Pfam" id="PF01699">
    <property type="entry name" value="Na_Ca_ex"/>
    <property type="match status" value="2"/>
</dbReference>
<feature type="transmembrane region" description="Helical" evidence="5">
    <location>
        <begin position="105"/>
        <end position="126"/>
    </location>
</feature>
<dbReference type="RefSeq" id="WP_207792574.1">
    <property type="nucleotide sequence ID" value="NZ_BMJM01000011.1"/>
</dbReference>
<feature type="transmembrane region" description="Helical" evidence="5">
    <location>
        <begin position="138"/>
        <end position="158"/>
    </location>
</feature>
<keyword evidence="2 5" id="KW-0812">Transmembrane</keyword>
<feature type="transmembrane region" description="Helical" evidence="5">
    <location>
        <begin position="170"/>
        <end position="189"/>
    </location>
</feature>
<proteinExistence type="predicted"/>
<feature type="transmembrane region" description="Helical" evidence="5">
    <location>
        <begin position="223"/>
        <end position="244"/>
    </location>
</feature>
<keyword evidence="3 5" id="KW-1133">Transmembrane helix</keyword>
<keyword evidence="8" id="KW-1185">Reference proteome</keyword>
<evidence type="ECO:0000313" key="7">
    <source>
        <dbReference type="EMBL" id="GGE18793.1"/>
    </source>
</evidence>
<feature type="transmembrane region" description="Helical" evidence="5">
    <location>
        <begin position="320"/>
        <end position="343"/>
    </location>
</feature>
<dbReference type="InterPro" id="IPR004837">
    <property type="entry name" value="NaCa_Exmemb"/>
</dbReference>
<dbReference type="PANTHER" id="PTHR37958">
    <property type="entry name" value="SODIUM-POTASSIUM/PROTON ANTIPORTER CHAA"/>
    <property type="match status" value="1"/>
</dbReference>
<organism evidence="7 8">
    <name type="scientific">Sandarakinorhabdus glacialis</name>
    <dbReference type="NCBI Taxonomy" id="1614636"/>
    <lineage>
        <taxon>Bacteria</taxon>
        <taxon>Pseudomonadati</taxon>
        <taxon>Pseudomonadota</taxon>
        <taxon>Alphaproteobacteria</taxon>
        <taxon>Sphingomonadales</taxon>
        <taxon>Sphingosinicellaceae</taxon>
        <taxon>Sandarakinorhabdus</taxon>
    </lineage>
</organism>
<name>A0A916ZZD0_9SPHN</name>
<gene>
    <name evidence="7" type="ORF">GCM10011529_26560</name>
</gene>
<evidence type="ECO:0000313" key="8">
    <source>
        <dbReference type="Proteomes" id="UP000635071"/>
    </source>
</evidence>
<evidence type="ECO:0000256" key="3">
    <source>
        <dbReference type="ARBA" id="ARBA00022989"/>
    </source>
</evidence>
<dbReference type="GO" id="GO:0005886">
    <property type="term" value="C:plasma membrane"/>
    <property type="evidence" value="ECO:0007669"/>
    <property type="project" value="TreeGrafter"/>
</dbReference>
<dbReference type="AlphaFoldDB" id="A0A916ZZD0"/>
<dbReference type="Proteomes" id="UP000635071">
    <property type="component" value="Unassembled WGS sequence"/>
</dbReference>
<feature type="transmembrane region" description="Helical" evidence="5">
    <location>
        <begin position="69"/>
        <end position="93"/>
    </location>
</feature>
<reference evidence="7" key="1">
    <citation type="journal article" date="2014" name="Int. J. Syst. Evol. Microbiol.">
        <title>Complete genome sequence of Corynebacterium casei LMG S-19264T (=DSM 44701T), isolated from a smear-ripened cheese.</title>
        <authorList>
            <consortium name="US DOE Joint Genome Institute (JGI-PGF)"/>
            <person name="Walter F."/>
            <person name="Albersmeier A."/>
            <person name="Kalinowski J."/>
            <person name="Ruckert C."/>
        </authorList>
    </citation>
    <scope>NUCLEOTIDE SEQUENCE</scope>
    <source>
        <strain evidence="7">CGMCC 1.15519</strain>
    </source>
</reference>
<reference evidence="7" key="2">
    <citation type="submission" date="2020-09" db="EMBL/GenBank/DDBJ databases">
        <authorList>
            <person name="Sun Q."/>
            <person name="Zhou Y."/>
        </authorList>
    </citation>
    <scope>NUCLEOTIDE SEQUENCE</scope>
    <source>
        <strain evidence="7">CGMCC 1.15519</strain>
    </source>
</reference>
<evidence type="ECO:0000259" key="6">
    <source>
        <dbReference type="Pfam" id="PF01699"/>
    </source>
</evidence>
<feature type="transmembrane region" description="Helical" evidence="5">
    <location>
        <begin position="38"/>
        <end position="57"/>
    </location>
</feature>
<keyword evidence="4 5" id="KW-0472">Membrane</keyword>
<protein>
    <submittedName>
        <fullName evidence="7">Ionic antiporter</fullName>
    </submittedName>
</protein>
<evidence type="ECO:0000256" key="5">
    <source>
        <dbReference type="SAM" id="Phobius"/>
    </source>
</evidence>
<sequence>MKALAVPSLRPAWSWLALVLGWIIVAITTTTADPRGDTFAVLILTVLIAAVLASVHHAEVIAHRIGEPYGTLVLAIAVTITELSLIVTLMLAGGEEAYALARDSVFAALMIAVTGIIGLCLFISGLKFGEVRFEGRGASAALSVLTALAVLTLVLPNYTKRTNEPIFTPTQLAFVAVISLVLYLTFVFVQTVRHRNYFVLAADVEASDDDDLIHQPRPSARDAAIALALLLAGLVAVILLAEALAPTLDLTVAAIGAPSAVAGIAIASLVLLPEGLSAVRAARRNQLQTSLNLALGSVLASIGLTIPGVALFAWLSGEPLILGISPEHTVLLVLTLLVSTITLTSGRSTILHGAVHLTIFGTYLLLSFSP</sequence>
<dbReference type="InterPro" id="IPR052946">
    <property type="entry name" value="Alkaline_pH_Ca-Antiporter"/>
</dbReference>
<feature type="transmembrane region" description="Helical" evidence="5">
    <location>
        <begin position="250"/>
        <end position="272"/>
    </location>
</feature>
<comment type="caution">
    <text evidence="7">The sequence shown here is derived from an EMBL/GenBank/DDBJ whole genome shotgun (WGS) entry which is preliminary data.</text>
</comment>
<evidence type="ECO:0000256" key="2">
    <source>
        <dbReference type="ARBA" id="ARBA00022692"/>
    </source>
</evidence>